<reference evidence="1" key="1">
    <citation type="submission" date="2020-02" db="EMBL/GenBank/DDBJ databases">
        <authorList>
            <person name="Meier V. D."/>
        </authorList>
    </citation>
    <scope>NUCLEOTIDE SEQUENCE</scope>
    <source>
        <strain evidence="1">AVDCRST_MAG73</strain>
    </source>
</reference>
<proteinExistence type="predicted"/>
<dbReference type="AlphaFoldDB" id="A0A6J4U1C9"/>
<feature type="non-terminal residue" evidence="1">
    <location>
        <position position="1"/>
    </location>
</feature>
<protein>
    <submittedName>
        <fullName evidence="1">Uncharacterized protein</fullName>
    </submittedName>
</protein>
<accession>A0A6J4U1C9</accession>
<sequence length="81" mass="8355">LYVQVVKGIVNAGEVAAGDEVITVSASTADTGTQMRVSGGGYIYNLSTKTGFTTGEDYTIRIRAGSATGPIILTAVLRTTK</sequence>
<name>A0A6J4U1C9_9BACT</name>
<gene>
    <name evidence="1" type="ORF">AVDCRST_MAG73-1550</name>
</gene>
<evidence type="ECO:0000313" key="1">
    <source>
        <dbReference type="EMBL" id="CAA9537390.1"/>
    </source>
</evidence>
<dbReference type="EMBL" id="CADCWE010000092">
    <property type="protein sequence ID" value="CAA9537390.1"/>
    <property type="molecule type" value="Genomic_DNA"/>
</dbReference>
<organism evidence="1">
    <name type="scientific">uncultured Thermomicrobiales bacterium</name>
    <dbReference type="NCBI Taxonomy" id="1645740"/>
    <lineage>
        <taxon>Bacteria</taxon>
        <taxon>Pseudomonadati</taxon>
        <taxon>Thermomicrobiota</taxon>
        <taxon>Thermomicrobia</taxon>
        <taxon>Thermomicrobiales</taxon>
        <taxon>environmental samples</taxon>
    </lineage>
</organism>